<dbReference type="Pfam" id="PF10923">
    <property type="entry name" value="BrxC_BrxD"/>
    <property type="match status" value="1"/>
</dbReference>
<dbReference type="Proteomes" id="UP001164965">
    <property type="component" value="Chromosome"/>
</dbReference>
<sequence>MSAPAVSGASVLGGGPLHVQDYAEFLRAEYLDGYLPAGGGSVKITVVGDEDVARRFHLAMAATAEQADVVHVHVRAQDARVHMVDQVFFAASAQVSWSEIARGVLTAAYDSAGMPAEPGRLTVAEVAAHHDLDARELYRSVRRELERAVLDDSTLAREMRRAVLRLAQAEMSGGDVSPAQARAVLGWLRGEKVPVRELREALIFGRIARHNARAMLCSLGRLLLRTGRGGLVLHLDLQRLAEGRRPPLEQRSGIYYSKAAVIDAYELVRQLIDATDELAGVLVVAVVPGELVTDEVRGLPAYSALQLRVADEVRDRRRPNPFAAMVRLETRLEAL</sequence>
<gene>
    <name evidence="1" type="ORF">RHODO2019_17505</name>
</gene>
<name>A0ABY6NZR0_9NOCA</name>
<dbReference type="EMBL" id="CP110615">
    <property type="protein sequence ID" value="UZJ24870.1"/>
    <property type="molecule type" value="Genomic_DNA"/>
</dbReference>
<protein>
    <submittedName>
        <fullName evidence="1">ATP-binding protein</fullName>
    </submittedName>
</protein>
<organism evidence="1 2">
    <name type="scientific">Rhodococcus antarcticus</name>
    <dbReference type="NCBI Taxonomy" id="2987751"/>
    <lineage>
        <taxon>Bacteria</taxon>
        <taxon>Bacillati</taxon>
        <taxon>Actinomycetota</taxon>
        <taxon>Actinomycetes</taxon>
        <taxon>Mycobacteriales</taxon>
        <taxon>Nocardiaceae</taxon>
        <taxon>Rhodococcus</taxon>
    </lineage>
</organism>
<keyword evidence="2" id="KW-1185">Reference proteome</keyword>
<accession>A0ABY6NZR0</accession>
<evidence type="ECO:0000313" key="2">
    <source>
        <dbReference type="Proteomes" id="UP001164965"/>
    </source>
</evidence>
<reference evidence="1" key="1">
    <citation type="submission" date="2022-10" db="EMBL/GenBank/DDBJ databases">
        <title>Rhodococcus sp.75.</title>
        <authorList>
            <person name="Sun M."/>
        </authorList>
    </citation>
    <scope>NUCLEOTIDE SEQUENCE</scope>
    <source>
        <strain evidence="1">75</strain>
    </source>
</reference>
<dbReference type="RefSeq" id="WP_265382976.1">
    <property type="nucleotide sequence ID" value="NZ_CP110615.1"/>
</dbReference>
<dbReference type="GO" id="GO:0005524">
    <property type="term" value="F:ATP binding"/>
    <property type="evidence" value="ECO:0007669"/>
    <property type="project" value="UniProtKB-KW"/>
</dbReference>
<dbReference type="InterPro" id="IPR021228">
    <property type="entry name" value="BrxD"/>
</dbReference>
<proteinExistence type="predicted"/>
<evidence type="ECO:0000313" key="1">
    <source>
        <dbReference type="EMBL" id="UZJ24870.1"/>
    </source>
</evidence>
<keyword evidence="1" id="KW-0067">ATP-binding</keyword>
<keyword evidence="1" id="KW-0547">Nucleotide-binding</keyword>